<accession>A0AAV9T2Q7</accession>
<evidence type="ECO:0000313" key="2">
    <source>
        <dbReference type="Proteomes" id="UP001327957"/>
    </source>
</evidence>
<protein>
    <submittedName>
        <fullName evidence="1">Uncharacterized protein</fullName>
    </submittedName>
</protein>
<evidence type="ECO:0000313" key="1">
    <source>
        <dbReference type="EMBL" id="KAK6211481.1"/>
    </source>
</evidence>
<organism evidence="1 2">
    <name type="scientific">Colletotrichum tabaci</name>
    <dbReference type="NCBI Taxonomy" id="1209068"/>
    <lineage>
        <taxon>Eukaryota</taxon>
        <taxon>Fungi</taxon>
        <taxon>Dikarya</taxon>
        <taxon>Ascomycota</taxon>
        <taxon>Pezizomycotina</taxon>
        <taxon>Sordariomycetes</taxon>
        <taxon>Hypocreomycetidae</taxon>
        <taxon>Glomerellales</taxon>
        <taxon>Glomerellaceae</taxon>
        <taxon>Colletotrichum</taxon>
        <taxon>Colletotrichum destructivum species complex</taxon>
    </lineage>
</organism>
<dbReference type="EMBL" id="JASAOK010000046">
    <property type="protein sequence ID" value="KAK6211481.1"/>
    <property type="molecule type" value="Genomic_DNA"/>
</dbReference>
<keyword evidence="2" id="KW-1185">Reference proteome</keyword>
<name>A0AAV9T2Q7_9PEZI</name>
<proteinExistence type="predicted"/>
<reference evidence="1 2" key="1">
    <citation type="submission" date="2023-04" db="EMBL/GenBank/DDBJ databases">
        <title>Colletotrichum tabacum stain YC1 causing leaf anthracnose on Nicotiana tabacum(L.) cv.</title>
        <authorList>
            <person name="Ji Z."/>
            <person name="Wang M."/>
            <person name="Zhang J."/>
            <person name="Wang N."/>
            <person name="Zhou Z."/>
        </authorList>
    </citation>
    <scope>NUCLEOTIDE SEQUENCE [LARGE SCALE GENOMIC DNA]</scope>
    <source>
        <strain evidence="1 2">YC1</strain>
    </source>
</reference>
<dbReference type="Proteomes" id="UP001327957">
    <property type="component" value="Unassembled WGS sequence"/>
</dbReference>
<sequence length="342" mass="36479">MASTASQQFTGSMDSYALSMYEHTRSLMAAAHIPYGSPASLLLATSPGSPGAPAVAGTSSGGTRLGRHDYSHSVTRVRLRSLVEGFLSKYWDEGDNLQIDGDDGALAYSLANFEPSSNAAVTAAPVSAFGPCMSSISYVPASTFGLSHAPGPGPIFGPVAAVNPASAFNLTANSIPALPSAPAFTFARAPAFGNPSPSAPTQALVAATALPWVPPPAVTAQPPVGPLGFWAMRNILVGPSWQGPQGQLPQWHHENLRAQRSVGNGPRDRDGLRYCAKCNTWLFHPAFFERDDRSRGRDTRTCNRCAWRLWQGQNRHSPRDEWLRAVQPVMMQLKSGEPGYGH</sequence>
<gene>
    <name evidence="1" type="ORF">QIS74_10745</name>
</gene>
<dbReference type="AlphaFoldDB" id="A0AAV9T2Q7"/>
<comment type="caution">
    <text evidence="1">The sequence shown here is derived from an EMBL/GenBank/DDBJ whole genome shotgun (WGS) entry which is preliminary data.</text>
</comment>